<evidence type="ECO:0000256" key="1">
    <source>
        <dbReference type="SAM" id="Phobius"/>
    </source>
</evidence>
<evidence type="ECO:0000313" key="2">
    <source>
        <dbReference type="EMBL" id="JAH05253.1"/>
    </source>
</evidence>
<keyword evidence="1" id="KW-0472">Membrane</keyword>
<reference evidence="2" key="2">
    <citation type="journal article" date="2015" name="Fish Shellfish Immunol.">
        <title>Early steps in the European eel (Anguilla anguilla)-Vibrio vulnificus interaction in the gills: Role of the RtxA13 toxin.</title>
        <authorList>
            <person name="Callol A."/>
            <person name="Pajuelo D."/>
            <person name="Ebbesson L."/>
            <person name="Teles M."/>
            <person name="MacKenzie S."/>
            <person name="Amaro C."/>
        </authorList>
    </citation>
    <scope>NUCLEOTIDE SEQUENCE</scope>
</reference>
<organism evidence="2">
    <name type="scientific">Anguilla anguilla</name>
    <name type="common">European freshwater eel</name>
    <name type="synonym">Muraena anguilla</name>
    <dbReference type="NCBI Taxonomy" id="7936"/>
    <lineage>
        <taxon>Eukaryota</taxon>
        <taxon>Metazoa</taxon>
        <taxon>Chordata</taxon>
        <taxon>Craniata</taxon>
        <taxon>Vertebrata</taxon>
        <taxon>Euteleostomi</taxon>
        <taxon>Actinopterygii</taxon>
        <taxon>Neopterygii</taxon>
        <taxon>Teleostei</taxon>
        <taxon>Anguilliformes</taxon>
        <taxon>Anguillidae</taxon>
        <taxon>Anguilla</taxon>
    </lineage>
</organism>
<accession>A0A0E9PN57</accession>
<proteinExistence type="predicted"/>
<keyword evidence="1" id="KW-0812">Transmembrane</keyword>
<sequence>MSEECQTRTHILYMKVLTVRRFFFLVYFCFFCFFSIRLFSLRNPNTGSSDCK</sequence>
<protein>
    <submittedName>
        <fullName evidence="2">Uncharacterized protein</fullName>
    </submittedName>
</protein>
<dbReference type="EMBL" id="GBXM01103324">
    <property type="protein sequence ID" value="JAH05253.1"/>
    <property type="molecule type" value="Transcribed_RNA"/>
</dbReference>
<dbReference type="AlphaFoldDB" id="A0A0E9PN57"/>
<name>A0A0E9PN57_ANGAN</name>
<keyword evidence="1" id="KW-1133">Transmembrane helix</keyword>
<reference evidence="2" key="1">
    <citation type="submission" date="2014-11" db="EMBL/GenBank/DDBJ databases">
        <authorList>
            <person name="Amaro Gonzalez C."/>
        </authorList>
    </citation>
    <scope>NUCLEOTIDE SEQUENCE</scope>
</reference>
<feature type="transmembrane region" description="Helical" evidence="1">
    <location>
        <begin position="21"/>
        <end position="40"/>
    </location>
</feature>